<evidence type="ECO:0000256" key="1">
    <source>
        <dbReference type="SAM" id="SignalP"/>
    </source>
</evidence>
<gene>
    <name evidence="2" type="ORF">H9645_08485</name>
</gene>
<reference evidence="2 3" key="1">
    <citation type="submission" date="2020-08" db="EMBL/GenBank/DDBJ databases">
        <title>A Genomic Blueprint of the Chicken Gut Microbiome.</title>
        <authorList>
            <person name="Gilroy R."/>
            <person name="Ravi A."/>
            <person name="Getino M."/>
            <person name="Pursley I."/>
            <person name="Horton D.L."/>
            <person name="Alikhan N.-F."/>
            <person name="Baker D."/>
            <person name="Gharbi K."/>
            <person name="Hall N."/>
            <person name="Watson M."/>
            <person name="Adriaenssens E.M."/>
            <person name="Foster-Nyarko E."/>
            <person name="Jarju S."/>
            <person name="Secka A."/>
            <person name="Antonio M."/>
            <person name="Oren A."/>
            <person name="Chaudhuri R."/>
            <person name="La Ragione R.M."/>
            <person name="Hildebrand F."/>
            <person name="Pallen M.J."/>
        </authorList>
    </citation>
    <scope>NUCLEOTIDE SEQUENCE [LARGE SCALE GENOMIC DNA]</scope>
    <source>
        <strain evidence="2 3">Sa2BVA3</strain>
    </source>
</reference>
<dbReference type="EMBL" id="JACSQJ010000004">
    <property type="protein sequence ID" value="MBD7988064.1"/>
    <property type="molecule type" value="Genomic_DNA"/>
</dbReference>
<sequence length="194" mass="20236">MLRFATAALCAALPFALASAQETAGDQGVGAPGTTPTCCRLEAGHLVDLELVDPLNSWEFKRGDDFRLRTAEPILLQGHELIPAGTPVLGQVVHAAAARGGGAPGELLIAARSLELEGRSVRLRGLKLGRTGDDNSGMAIGVSFAAGPFAMFIRGTEIEIPSGTRVHARLAEAVELAPPPMPDSPSNHSEQEMP</sequence>
<keyword evidence="3" id="KW-1185">Reference proteome</keyword>
<comment type="caution">
    <text evidence="2">The sequence shown here is derived from an EMBL/GenBank/DDBJ whole genome shotgun (WGS) entry which is preliminary data.</text>
</comment>
<accession>A0ABR8UKE9</accession>
<evidence type="ECO:0000313" key="2">
    <source>
        <dbReference type="EMBL" id="MBD7988064.1"/>
    </source>
</evidence>
<dbReference type="RefSeq" id="WP_191729277.1">
    <property type="nucleotide sequence ID" value="NZ_JACSQJ010000004.1"/>
</dbReference>
<proteinExistence type="predicted"/>
<keyword evidence="1" id="KW-0732">Signal</keyword>
<dbReference type="Proteomes" id="UP000647183">
    <property type="component" value="Unassembled WGS sequence"/>
</dbReference>
<organism evidence="2 3">
    <name type="scientific">Luteimonas colneyensis</name>
    <dbReference type="NCBI Taxonomy" id="2762230"/>
    <lineage>
        <taxon>Bacteria</taxon>
        <taxon>Pseudomonadati</taxon>
        <taxon>Pseudomonadota</taxon>
        <taxon>Gammaproteobacteria</taxon>
        <taxon>Lysobacterales</taxon>
        <taxon>Lysobacteraceae</taxon>
        <taxon>Luteimonas</taxon>
    </lineage>
</organism>
<protein>
    <submittedName>
        <fullName evidence="2">Uncharacterized protein</fullName>
    </submittedName>
</protein>
<feature type="chain" id="PRO_5045047496" evidence="1">
    <location>
        <begin position="21"/>
        <end position="194"/>
    </location>
</feature>
<evidence type="ECO:0000313" key="3">
    <source>
        <dbReference type="Proteomes" id="UP000647183"/>
    </source>
</evidence>
<name>A0ABR8UKE9_9GAMM</name>
<feature type="signal peptide" evidence="1">
    <location>
        <begin position="1"/>
        <end position="20"/>
    </location>
</feature>